<protein>
    <submittedName>
        <fullName evidence="1">Uncharacterized protein</fullName>
    </submittedName>
</protein>
<sequence>MVDVADLADELSSLYPTESKELISSVKKSVIYNINSLGNPRANGLSIYFPSKDRPSFRSNAVKYDENNFSESYEQFIKGYVDRLLGKEKGIKSEKLSLKKSMMNQDTTGFEVKVSPEDASSLVNVKGIVGQYEAGSTSKIRVLGTDQNHVKLDEKTGIIKGQWNQDWPMLSGQMVPMFVTNQTAQQATYVIPVKVNGEKMELVVLHNKQANTYDVLGAWGGVDPKTGVPDRNLRKVKEGDKIIPLYPTIDQKTNQRGMVDGKEFTAGKVLSLQWQALQKDQNFLYGFELTNFAQNHSISDFTAVK</sequence>
<keyword evidence="2" id="KW-1185">Reference proteome</keyword>
<dbReference type="EMBL" id="JAUSUV010000004">
    <property type="protein sequence ID" value="MDQ0416954.1"/>
    <property type="molecule type" value="Genomic_DNA"/>
</dbReference>
<reference evidence="1 2" key="1">
    <citation type="submission" date="2023-07" db="EMBL/GenBank/DDBJ databases">
        <title>Genomic Encyclopedia of Type Strains, Phase IV (KMG-IV): sequencing the most valuable type-strain genomes for metagenomic binning, comparative biology and taxonomic classification.</title>
        <authorList>
            <person name="Goeker M."/>
        </authorList>
    </citation>
    <scope>NUCLEOTIDE SEQUENCE [LARGE SCALE GENOMIC DNA]</scope>
    <source>
        <strain evidence="1 2">DSM 46876</strain>
    </source>
</reference>
<gene>
    <name evidence="1" type="ORF">J2Z48_001126</name>
</gene>
<name>A0AAJ1TEF3_9BACL</name>
<dbReference type="Proteomes" id="UP001238450">
    <property type="component" value="Unassembled WGS sequence"/>
</dbReference>
<evidence type="ECO:0000313" key="1">
    <source>
        <dbReference type="EMBL" id="MDQ0416954.1"/>
    </source>
</evidence>
<proteinExistence type="predicted"/>
<accession>A0AAJ1TEF3</accession>
<dbReference type="RefSeq" id="WP_307251634.1">
    <property type="nucleotide sequence ID" value="NZ_JAUSUV010000004.1"/>
</dbReference>
<organism evidence="1 2">
    <name type="scientific">Croceifilum oryzae</name>
    <dbReference type="NCBI Taxonomy" id="1553429"/>
    <lineage>
        <taxon>Bacteria</taxon>
        <taxon>Bacillati</taxon>
        <taxon>Bacillota</taxon>
        <taxon>Bacilli</taxon>
        <taxon>Bacillales</taxon>
        <taxon>Thermoactinomycetaceae</taxon>
        <taxon>Croceifilum</taxon>
    </lineage>
</organism>
<evidence type="ECO:0000313" key="2">
    <source>
        <dbReference type="Proteomes" id="UP001238450"/>
    </source>
</evidence>
<comment type="caution">
    <text evidence="1">The sequence shown here is derived from an EMBL/GenBank/DDBJ whole genome shotgun (WGS) entry which is preliminary data.</text>
</comment>
<dbReference type="AlphaFoldDB" id="A0AAJ1TEF3"/>